<dbReference type="PROSITE" id="PS00490">
    <property type="entry name" value="MOLYBDOPTERIN_PROK_2"/>
    <property type="match status" value="1"/>
</dbReference>
<keyword evidence="8" id="KW-1185">Reference proteome</keyword>
<dbReference type="InterPro" id="IPR009010">
    <property type="entry name" value="Asp_de-COase-like_dom_sf"/>
</dbReference>
<evidence type="ECO:0000256" key="2">
    <source>
        <dbReference type="ARBA" id="ARBA00023004"/>
    </source>
</evidence>
<comment type="caution">
    <text evidence="7">The sequence shown here is derived from an EMBL/GenBank/DDBJ whole genome shotgun (WGS) entry which is preliminary data.</text>
</comment>
<dbReference type="Pfam" id="PF01568">
    <property type="entry name" value="Molydop_binding"/>
    <property type="match status" value="1"/>
</dbReference>
<dbReference type="InterPro" id="IPR006655">
    <property type="entry name" value="Mopterin_OxRdtase_prok_CS"/>
</dbReference>
<feature type="region of interest" description="Disordered" evidence="4">
    <location>
        <begin position="422"/>
        <end position="441"/>
    </location>
</feature>
<dbReference type="GO" id="GO:0046872">
    <property type="term" value="F:metal ion binding"/>
    <property type="evidence" value="ECO:0007669"/>
    <property type="project" value="UniProtKB-KW"/>
</dbReference>
<dbReference type="Gene3D" id="3.40.50.740">
    <property type="match status" value="1"/>
</dbReference>
<dbReference type="SUPFAM" id="SSF50692">
    <property type="entry name" value="ADC-like"/>
    <property type="match status" value="1"/>
</dbReference>
<dbReference type="GO" id="GO:0016491">
    <property type="term" value="F:oxidoreductase activity"/>
    <property type="evidence" value="ECO:0007669"/>
    <property type="project" value="InterPro"/>
</dbReference>
<keyword evidence="2" id="KW-0408">Iron</keyword>
<evidence type="ECO:0000313" key="7">
    <source>
        <dbReference type="EMBL" id="KAK5527508.1"/>
    </source>
</evidence>
<protein>
    <recommendedName>
        <fullName evidence="9">Nitrate reductase</fullName>
    </recommendedName>
</protein>
<organism evidence="7 8">
    <name type="scientific">Vermiconidia calcicola</name>
    <dbReference type="NCBI Taxonomy" id="1690605"/>
    <lineage>
        <taxon>Eukaryota</taxon>
        <taxon>Fungi</taxon>
        <taxon>Dikarya</taxon>
        <taxon>Ascomycota</taxon>
        <taxon>Pezizomycotina</taxon>
        <taxon>Dothideomycetes</taxon>
        <taxon>Dothideomycetidae</taxon>
        <taxon>Mycosphaerellales</taxon>
        <taxon>Extremaceae</taxon>
        <taxon>Vermiconidia</taxon>
    </lineage>
</organism>
<proteinExistence type="predicted"/>
<evidence type="ECO:0008006" key="9">
    <source>
        <dbReference type="Google" id="ProtNLM"/>
    </source>
</evidence>
<dbReference type="GO" id="GO:0043546">
    <property type="term" value="F:molybdopterin cofactor binding"/>
    <property type="evidence" value="ECO:0007669"/>
    <property type="project" value="InterPro"/>
</dbReference>
<dbReference type="InterPro" id="IPR050123">
    <property type="entry name" value="Prok_molybdopt-oxidoreductase"/>
</dbReference>
<dbReference type="EMBL" id="JAXLQG010000049">
    <property type="protein sequence ID" value="KAK5527508.1"/>
    <property type="molecule type" value="Genomic_DNA"/>
</dbReference>
<dbReference type="CDD" id="cd00508">
    <property type="entry name" value="MopB_CT_Fdh-Nap-like"/>
    <property type="match status" value="1"/>
</dbReference>
<evidence type="ECO:0000256" key="1">
    <source>
        <dbReference type="ARBA" id="ARBA00022723"/>
    </source>
</evidence>
<evidence type="ECO:0000259" key="5">
    <source>
        <dbReference type="Pfam" id="PF00384"/>
    </source>
</evidence>
<gene>
    <name evidence="7" type="ORF">LTR25_011121</name>
</gene>
<accession>A0AAV9PUM5</accession>
<dbReference type="AlphaFoldDB" id="A0AAV9PUM5"/>
<feature type="domain" description="Molybdopterin oxidoreductase" evidence="5">
    <location>
        <begin position="56"/>
        <end position="160"/>
    </location>
</feature>
<evidence type="ECO:0000256" key="3">
    <source>
        <dbReference type="ARBA" id="ARBA00023014"/>
    </source>
</evidence>
<feature type="domain" description="Molybdopterin dinucleotide-binding" evidence="6">
    <location>
        <begin position="284"/>
        <end position="395"/>
    </location>
</feature>
<dbReference type="InterPro" id="IPR006656">
    <property type="entry name" value="Mopterin_OxRdtase"/>
</dbReference>
<dbReference type="GO" id="GO:0051536">
    <property type="term" value="F:iron-sulfur cluster binding"/>
    <property type="evidence" value="ECO:0007669"/>
    <property type="project" value="UniProtKB-KW"/>
</dbReference>
<name>A0AAV9PUM5_9PEZI</name>
<reference evidence="7 8" key="1">
    <citation type="submission" date="2023-06" db="EMBL/GenBank/DDBJ databases">
        <title>Black Yeasts Isolated from many extreme environments.</title>
        <authorList>
            <person name="Coleine C."/>
            <person name="Stajich J.E."/>
            <person name="Selbmann L."/>
        </authorList>
    </citation>
    <scope>NUCLEOTIDE SEQUENCE [LARGE SCALE GENOMIC DNA]</scope>
    <source>
        <strain evidence="7 8">CCFEE 5887</strain>
    </source>
</reference>
<dbReference type="PANTHER" id="PTHR43105">
    <property type="entry name" value="RESPIRATORY NITRATE REDUCTASE"/>
    <property type="match status" value="1"/>
</dbReference>
<dbReference type="Pfam" id="PF00384">
    <property type="entry name" value="Molybdopterin"/>
    <property type="match status" value="1"/>
</dbReference>
<evidence type="ECO:0000256" key="4">
    <source>
        <dbReference type="SAM" id="MobiDB-lite"/>
    </source>
</evidence>
<evidence type="ECO:0000259" key="6">
    <source>
        <dbReference type="Pfam" id="PF01568"/>
    </source>
</evidence>
<dbReference type="Proteomes" id="UP001345827">
    <property type="component" value="Unassembled WGS sequence"/>
</dbReference>
<sequence>MNGQPTAQNNRETGCDGEYPGFRNFSNPAHMQELADLWNIDYIRVPHWNQPTHIENMLKFIADGSIEMFWINGTNPLVSLPNLPMVRELLTKESLFVIAQDIFPTETTAIADVVLPAAAWGEKIGCFTNVDRTVHLSKKAVEPPGEAKSDFEIFCDFAKRMGFRDKDGEPLISWTDPSEAFDAWKKLSKGRPCDYPGLTYEKLSGGSGIQWPCNDEFPYGKERLFDDGKFFTDIDYCESFGHDLETGAPYTKNQYKAIAPAGRAILKPCHYLPEMESVDDDYPLQLSTGRRPLHFHTRTKTGRTPRLQQADPEPYVQVSKEDARKYTISEGDQVLVESRRGKVQVGARVGLMALGQVFIPFHFGYFDAHDGKARAANELTRQQWDPVSKQPQLKSGAVRVTKIDPSDEAQLQAPELQTAAARAKEEHNTKQARRAGAKRGEEPTEKFLGYWLGATFASIETLRDI</sequence>
<dbReference type="Gene3D" id="2.40.40.20">
    <property type="match status" value="1"/>
</dbReference>
<evidence type="ECO:0000313" key="8">
    <source>
        <dbReference type="Proteomes" id="UP001345827"/>
    </source>
</evidence>
<dbReference type="SUPFAM" id="SSF53706">
    <property type="entry name" value="Formate dehydrogenase/DMSO reductase, domains 1-3"/>
    <property type="match status" value="1"/>
</dbReference>
<dbReference type="InterPro" id="IPR006657">
    <property type="entry name" value="MoPterin_dinucl-bd_dom"/>
</dbReference>
<dbReference type="PANTHER" id="PTHR43105:SF10">
    <property type="entry name" value="NADH-QUINONE OXIDOREDUCTASE SUBUNIT G"/>
    <property type="match status" value="1"/>
</dbReference>
<keyword evidence="3" id="KW-0411">Iron-sulfur</keyword>
<keyword evidence="1" id="KW-0479">Metal-binding</keyword>